<name>A0A5B6VED8_9ROSI</name>
<accession>A0A5B6VED8</accession>
<dbReference type="Proteomes" id="UP000325315">
    <property type="component" value="Unassembled WGS sequence"/>
</dbReference>
<gene>
    <name evidence="1" type="ORF">EPI10_002420</name>
</gene>
<organism evidence="1 2">
    <name type="scientific">Gossypium australe</name>
    <dbReference type="NCBI Taxonomy" id="47621"/>
    <lineage>
        <taxon>Eukaryota</taxon>
        <taxon>Viridiplantae</taxon>
        <taxon>Streptophyta</taxon>
        <taxon>Embryophyta</taxon>
        <taxon>Tracheophyta</taxon>
        <taxon>Spermatophyta</taxon>
        <taxon>Magnoliopsida</taxon>
        <taxon>eudicotyledons</taxon>
        <taxon>Gunneridae</taxon>
        <taxon>Pentapetalae</taxon>
        <taxon>rosids</taxon>
        <taxon>malvids</taxon>
        <taxon>Malvales</taxon>
        <taxon>Malvaceae</taxon>
        <taxon>Malvoideae</taxon>
        <taxon>Gossypium</taxon>
    </lineage>
</organism>
<sequence>MAKVEEKLKGTKVERGNIAVSRLFFADDSMLFGEASTEGASNMMAIIKEYELVFGQLVNFDKSLIYFSKNVDLEIREQVGGILGVRILNNPEKYLGLPTMIGRRKKHAFVDIKERFMKALQNWNLRLLSAGGKEVFLKSILQAIPIYAMQCFKFPILTNKGIHWCRWRDLCIPKAKGGLGFKDLEFFNLALLVKHGWKILTQPYCLFARVMKSKYFSRGDFMNAKLESYPSFTWRSILGARHILDEGIGWRVGNGEEINIWNDAWKPEPKNGRIQCQTIDTRFTKVADLSDKESTTWKQDTISSLFGEEQSTRILAIPLMSSKPQDFLIW</sequence>
<dbReference type="EMBL" id="SMMG02000007">
    <property type="protein sequence ID" value="KAA3467407.1"/>
    <property type="molecule type" value="Genomic_DNA"/>
</dbReference>
<dbReference type="OrthoDB" id="1430687at2759"/>
<dbReference type="AlphaFoldDB" id="A0A5B6VED8"/>
<dbReference type="PANTHER" id="PTHR33116:SF86">
    <property type="entry name" value="REVERSE TRANSCRIPTASE DOMAIN-CONTAINING PROTEIN"/>
    <property type="match status" value="1"/>
</dbReference>
<reference evidence="2" key="1">
    <citation type="journal article" date="2019" name="Plant Biotechnol. J.">
        <title>Genome sequencing of the Australian wild diploid species Gossypium australe highlights disease resistance and delayed gland morphogenesis.</title>
        <authorList>
            <person name="Cai Y."/>
            <person name="Cai X."/>
            <person name="Wang Q."/>
            <person name="Wang P."/>
            <person name="Zhang Y."/>
            <person name="Cai C."/>
            <person name="Xu Y."/>
            <person name="Wang K."/>
            <person name="Zhou Z."/>
            <person name="Wang C."/>
            <person name="Geng S."/>
            <person name="Li B."/>
            <person name="Dong Q."/>
            <person name="Hou Y."/>
            <person name="Wang H."/>
            <person name="Ai P."/>
            <person name="Liu Z."/>
            <person name="Yi F."/>
            <person name="Sun M."/>
            <person name="An G."/>
            <person name="Cheng J."/>
            <person name="Zhang Y."/>
            <person name="Shi Q."/>
            <person name="Xie Y."/>
            <person name="Shi X."/>
            <person name="Chang Y."/>
            <person name="Huang F."/>
            <person name="Chen Y."/>
            <person name="Hong S."/>
            <person name="Mi L."/>
            <person name="Sun Q."/>
            <person name="Zhang L."/>
            <person name="Zhou B."/>
            <person name="Peng R."/>
            <person name="Zhang X."/>
            <person name="Liu F."/>
        </authorList>
    </citation>
    <scope>NUCLEOTIDE SEQUENCE [LARGE SCALE GENOMIC DNA]</scope>
    <source>
        <strain evidence="2">cv. PA1801</strain>
    </source>
</reference>
<protein>
    <submittedName>
        <fullName evidence="1">Reverse transcriptase</fullName>
    </submittedName>
</protein>
<keyword evidence="1" id="KW-0808">Transferase</keyword>
<dbReference type="GO" id="GO:0003964">
    <property type="term" value="F:RNA-directed DNA polymerase activity"/>
    <property type="evidence" value="ECO:0007669"/>
    <property type="project" value="UniProtKB-KW"/>
</dbReference>
<dbReference type="PANTHER" id="PTHR33116">
    <property type="entry name" value="REVERSE TRANSCRIPTASE ZINC-BINDING DOMAIN-CONTAINING PROTEIN-RELATED-RELATED"/>
    <property type="match status" value="1"/>
</dbReference>
<keyword evidence="2" id="KW-1185">Reference proteome</keyword>
<evidence type="ECO:0000313" key="1">
    <source>
        <dbReference type="EMBL" id="KAA3467407.1"/>
    </source>
</evidence>
<comment type="caution">
    <text evidence="1">The sequence shown here is derived from an EMBL/GenBank/DDBJ whole genome shotgun (WGS) entry which is preliminary data.</text>
</comment>
<keyword evidence="1" id="KW-0548">Nucleotidyltransferase</keyword>
<proteinExistence type="predicted"/>
<keyword evidence="1" id="KW-0695">RNA-directed DNA polymerase</keyword>
<evidence type="ECO:0000313" key="2">
    <source>
        <dbReference type="Proteomes" id="UP000325315"/>
    </source>
</evidence>